<sequence>MNTTTPTTARSDTAGASRIPERSRSAGLEIRTLRKVLGGRTIIDSLDMAVQPGELVSLLGPSGCGKTTTLRMIAGFLTPDEGSIRVGGREVAHLGPEQRPSAMVFQNYALWPHMTVAKNVGFPLKLRRRPKAEIAERVDAALALVNLLHHRDSRPARISGGEQQRTALARALVQEPELLLLDEPLSNLDAKLRVKVREDIREIQQRLGITTLIVTHDQEEAMSMSDRIAVMNFGRIEQFSTPADLYRAPATEFVATFIGSLNRLKGSIRDGRLVPGSGMAGVRPEDVVFTADLLGTDGSGSGWAPATVDRVVPHGHFAELHLTRDDTALRSFVTGTPPAVGTRGYARITRWLDFEDGVLAGHGAAA</sequence>
<dbReference type="GO" id="GO:0005524">
    <property type="term" value="F:ATP binding"/>
    <property type="evidence" value="ECO:0007669"/>
    <property type="project" value="UniProtKB-KW"/>
</dbReference>
<dbReference type="SMART" id="SM00382">
    <property type="entry name" value="AAA"/>
    <property type="match status" value="1"/>
</dbReference>
<evidence type="ECO:0000256" key="4">
    <source>
        <dbReference type="SAM" id="MobiDB-lite"/>
    </source>
</evidence>
<dbReference type="PATRIC" id="fig|37927.3.peg.1067"/>
<dbReference type="InterPro" id="IPR027417">
    <property type="entry name" value="P-loop_NTPase"/>
</dbReference>
<dbReference type="Proteomes" id="UP000070134">
    <property type="component" value="Chromosome"/>
</dbReference>
<evidence type="ECO:0000313" key="6">
    <source>
        <dbReference type="EMBL" id="AMM31707.1"/>
    </source>
</evidence>
<dbReference type="RefSeq" id="WP_084249329.1">
    <property type="nucleotide sequence ID" value="NZ_BMKT01000009.1"/>
</dbReference>
<dbReference type="PANTHER" id="PTHR42781">
    <property type="entry name" value="SPERMIDINE/PUTRESCINE IMPORT ATP-BINDING PROTEIN POTA"/>
    <property type="match status" value="1"/>
</dbReference>
<evidence type="ECO:0000313" key="7">
    <source>
        <dbReference type="Proteomes" id="UP000070134"/>
    </source>
</evidence>
<dbReference type="GO" id="GO:0016887">
    <property type="term" value="F:ATP hydrolysis activity"/>
    <property type="evidence" value="ECO:0007669"/>
    <property type="project" value="InterPro"/>
</dbReference>
<keyword evidence="3" id="KW-0067">ATP-binding</keyword>
<dbReference type="InterPro" id="IPR008995">
    <property type="entry name" value="Mo/tungstate-bd_C_term_dom"/>
</dbReference>
<dbReference type="PANTHER" id="PTHR42781:SF4">
    <property type="entry name" value="SPERMIDINE_PUTRESCINE IMPORT ATP-BINDING PROTEIN POTA"/>
    <property type="match status" value="1"/>
</dbReference>
<evidence type="ECO:0000256" key="1">
    <source>
        <dbReference type="ARBA" id="ARBA00022448"/>
    </source>
</evidence>
<organism evidence="6 7">
    <name type="scientific">Sinomonas atrocyanea</name>
    <dbReference type="NCBI Taxonomy" id="37927"/>
    <lineage>
        <taxon>Bacteria</taxon>
        <taxon>Bacillati</taxon>
        <taxon>Actinomycetota</taxon>
        <taxon>Actinomycetes</taxon>
        <taxon>Micrococcales</taxon>
        <taxon>Micrococcaceae</taxon>
        <taxon>Sinomonas</taxon>
    </lineage>
</organism>
<feature type="region of interest" description="Disordered" evidence="4">
    <location>
        <begin position="1"/>
        <end position="23"/>
    </location>
</feature>
<protein>
    <submittedName>
        <fullName evidence="6">Polyamine ABC transporter ATPase</fullName>
    </submittedName>
</protein>
<evidence type="ECO:0000256" key="3">
    <source>
        <dbReference type="ARBA" id="ARBA00022840"/>
    </source>
</evidence>
<dbReference type="AlphaFoldDB" id="A0A126ZXM2"/>
<dbReference type="InterPro" id="IPR003439">
    <property type="entry name" value="ABC_transporter-like_ATP-bd"/>
</dbReference>
<reference evidence="6 7" key="1">
    <citation type="submission" date="2016-02" db="EMBL/GenBank/DDBJ databases">
        <title>Complete genome of Sinomonas atrocyanea KCTC 3377.</title>
        <authorList>
            <person name="Kim K.M."/>
        </authorList>
    </citation>
    <scope>NUCLEOTIDE SEQUENCE [LARGE SCALE GENOMIC DNA]</scope>
    <source>
        <strain evidence="6 7">KCTC 3377</strain>
    </source>
</reference>
<evidence type="ECO:0000256" key="2">
    <source>
        <dbReference type="ARBA" id="ARBA00022741"/>
    </source>
</evidence>
<dbReference type="PROSITE" id="PS50893">
    <property type="entry name" value="ABC_TRANSPORTER_2"/>
    <property type="match status" value="1"/>
</dbReference>
<dbReference type="STRING" id="37927.SA2016_1022"/>
<dbReference type="GO" id="GO:0140359">
    <property type="term" value="F:ABC-type transporter activity"/>
    <property type="evidence" value="ECO:0007669"/>
    <property type="project" value="UniProtKB-ARBA"/>
</dbReference>
<dbReference type="InterPro" id="IPR003593">
    <property type="entry name" value="AAA+_ATPase"/>
</dbReference>
<accession>A0A126ZXM2</accession>
<dbReference type="Gene3D" id="3.40.50.300">
    <property type="entry name" value="P-loop containing nucleotide triphosphate hydrolases"/>
    <property type="match status" value="1"/>
</dbReference>
<keyword evidence="7" id="KW-1185">Reference proteome</keyword>
<gene>
    <name evidence="6" type="ORF">SA2016_1022</name>
</gene>
<dbReference type="EMBL" id="CP014518">
    <property type="protein sequence ID" value="AMM31707.1"/>
    <property type="molecule type" value="Genomic_DNA"/>
</dbReference>
<name>A0A126ZXM2_9MICC</name>
<proteinExistence type="predicted"/>
<keyword evidence="2" id="KW-0547">Nucleotide-binding</keyword>
<evidence type="ECO:0000259" key="5">
    <source>
        <dbReference type="PROSITE" id="PS50893"/>
    </source>
</evidence>
<keyword evidence="1" id="KW-0813">Transport</keyword>
<dbReference type="InterPro" id="IPR050093">
    <property type="entry name" value="ABC_SmlMolc_Importer"/>
</dbReference>
<dbReference type="Pfam" id="PF00005">
    <property type="entry name" value="ABC_tran"/>
    <property type="match status" value="1"/>
</dbReference>
<feature type="domain" description="ABC transporter" evidence="5">
    <location>
        <begin position="28"/>
        <end position="258"/>
    </location>
</feature>
<dbReference type="SUPFAM" id="SSF52540">
    <property type="entry name" value="P-loop containing nucleoside triphosphate hydrolases"/>
    <property type="match status" value="1"/>
</dbReference>
<dbReference type="FunFam" id="3.40.50.300:FF:000042">
    <property type="entry name" value="Maltose/maltodextrin ABC transporter, ATP-binding protein"/>
    <property type="match status" value="1"/>
</dbReference>
<dbReference type="KEGG" id="satk:SA2016_1022"/>
<dbReference type="GO" id="GO:0043190">
    <property type="term" value="C:ATP-binding cassette (ABC) transporter complex"/>
    <property type="evidence" value="ECO:0007669"/>
    <property type="project" value="UniProtKB-ARBA"/>
</dbReference>
<dbReference type="SUPFAM" id="SSF50331">
    <property type="entry name" value="MOP-like"/>
    <property type="match status" value="1"/>
</dbReference>